<dbReference type="GO" id="GO:0110154">
    <property type="term" value="P:RNA decapping"/>
    <property type="evidence" value="ECO:0007669"/>
    <property type="project" value="TreeGrafter"/>
</dbReference>
<dbReference type="PANTHER" id="PTHR42850">
    <property type="entry name" value="METALLOPHOSPHOESTERASE"/>
    <property type="match status" value="1"/>
</dbReference>
<name>A0A9D1Y8M9_9FIRM</name>
<gene>
    <name evidence="2" type="ORF">H9841_05280</name>
</gene>
<accession>A0A9D1Y8M9</accession>
<dbReference type="Proteomes" id="UP000823868">
    <property type="component" value="Unassembled WGS sequence"/>
</dbReference>
<dbReference type="GO" id="GO:0008803">
    <property type="term" value="F:bis(5'-nucleosyl)-tetraphosphatase (symmetrical) activity"/>
    <property type="evidence" value="ECO:0007669"/>
    <property type="project" value="TreeGrafter"/>
</dbReference>
<protein>
    <submittedName>
        <fullName evidence="2">Metallophosphoesterase</fullName>
    </submittedName>
</protein>
<dbReference type="GO" id="GO:0016791">
    <property type="term" value="F:phosphatase activity"/>
    <property type="evidence" value="ECO:0007669"/>
    <property type="project" value="TreeGrafter"/>
</dbReference>
<evidence type="ECO:0000313" key="2">
    <source>
        <dbReference type="EMBL" id="HIY21298.1"/>
    </source>
</evidence>
<dbReference type="AlphaFoldDB" id="A0A9D1Y8M9"/>
<dbReference type="InterPro" id="IPR029052">
    <property type="entry name" value="Metallo-depent_PP-like"/>
</dbReference>
<sequence>MERATVQTITLPPERRVLVLSDIHGNRDFFWSLLRALHFSPEDELILLGDLLEKGEESLTLLREVMELTKTHRVHMLCGNCDNLTYNFVDENPDIPPSFYESYIFKWGKKCILRQMADELGLPLRSPADFPALRNAIRGSYGRELAFLRDLPTILLTDEFLFVHGGVPREDRLEELSAWPCMKNDDFLPKGYSFRRWVVVGHWPVTLYRLNIASAAPLLLPERHILSIDGGCQLKWDGQLNALILPAGAHTDFYYAAWDGLPLATALDDQAPSTHSINIRWSENPVEVLEQGEEFCRCRHLATGAVLDILTEYLYERDGAVRCEDSTDYRLPVAAGDVLTVVRETSRGILAKKDGITGWYTGRIARTGAEKPAVVQKIPPFYGKIIDKRFSD</sequence>
<organism evidence="2 3">
    <name type="scientific">Candidatus Flavonifractor merdigallinarum</name>
    <dbReference type="NCBI Taxonomy" id="2838589"/>
    <lineage>
        <taxon>Bacteria</taxon>
        <taxon>Bacillati</taxon>
        <taxon>Bacillota</taxon>
        <taxon>Clostridia</taxon>
        <taxon>Eubacteriales</taxon>
        <taxon>Oscillospiraceae</taxon>
        <taxon>Flavonifractor</taxon>
    </lineage>
</organism>
<proteinExistence type="predicted"/>
<dbReference type="SUPFAM" id="SSF56300">
    <property type="entry name" value="Metallo-dependent phosphatases"/>
    <property type="match status" value="1"/>
</dbReference>
<dbReference type="InterPro" id="IPR004843">
    <property type="entry name" value="Calcineurin-like_PHP"/>
</dbReference>
<feature type="domain" description="Calcineurin-like phosphoesterase" evidence="1">
    <location>
        <begin position="16"/>
        <end position="205"/>
    </location>
</feature>
<dbReference type="Gene3D" id="3.60.21.10">
    <property type="match status" value="1"/>
</dbReference>
<dbReference type="InterPro" id="IPR050126">
    <property type="entry name" value="Ap4A_hydrolase"/>
</dbReference>
<dbReference type="Pfam" id="PF00149">
    <property type="entry name" value="Metallophos"/>
    <property type="match status" value="1"/>
</dbReference>
<dbReference type="GO" id="GO:0005737">
    <property type="term" value="C:cytoplasm"/>
    <property type="evidence" value="ECO:0007669"/>
    <property type="project" value="TreeGrafter"/>
</dbReference>
<reference evidence="2" key="2">
    <citation type="submission" date="2021-04" db="EMBL/GenBank/DDBJ databases">
        <authorList>
            <person name="Gilroy R."/>
        </authorList>
    </citation>
    <scope>NUCLEOTIDE SEQUENCE</scope>
    <source>
        <strain evidence="2">ChiBcec16_6824</strain>
    </source>
</reference>
<dbReference type="PANTHER" id="PTHR42850:SF4">
    <property type="entry name" value="ZINC-DEPENDENT ENDOPOLYPHOSPHATASE"/>
    <property type="match status" value="1"/>
</dbReference>
<comment type="caution">
    <text evidence="2">The sequence shown here is derived from an EMBL/GenBank/DDBJ whole genome shotgun (WGS) entry which is preliminary data.</text>
</comment>
<evidence type="ECO:0000313" key="3">
    <source>
        <dbReference type="Proteomes" id="UP000823868"/>
    </source>
</evidence>
<dbReference type="EMBL" id="DXDX01000097">
    <property type="protein sequence ID" value="HIY21298.1"/>
    <property type="molecule type" value="Genomic_DNA"/>
</dbReference>
<evidence type="ECO:0000259" key="1">
    <source>
        <dbReference type="Pfam" id="PF00149"/>
    </source>
</evidence>
<reference evidence="2" key="1">
    <citation type="journal article" date="2021" name="PeerJ">
        <title>Extensive microbial diversity within the chicken gut microbiome revealed by metagenomics and culture.</title>
        <authorList>
            <person name="Gilroy R."/>
            <person name="Ravi A."/>
            <person name="Getino M."/>
            <person name="Pursley I."/>
            <person name="Horton D.L."/>
            <person name="Alikhan N.F."/>
            <person name="Baker D."/>
            <person name="Gharbi K."/>
            <person name="Hall N."/>
            <person name="Watson M."/>
            <person name="Adriaenssens E.M."/>
            <person name="Foster-Nyarko E."/>
            <person name="Jarju S."/>
            <person name="Secka A."/>
            <person name="Antonio M."/>
            <person name="Oren A."/>
            <person name="Chaudhuri R.R."/>
            <person name="La Ragione R."/>
            <person name="Hildebrand F."/>
            <person name="Pallen M.J."/>
        </authorList>
    </citation>
    <scope>NUCLEOTIDE SEQUENCE</scope>
    <source>
        <strain evidence="2">ChiBcec16_6824</strain>
    </source>
</reference>